<evidence type="ECO:0000313" key="2">
    <source>
        <dbReference type="EMBL" id="PXY18224.1"/>
    </source>
</evidence>
<dbReference type="Pfam" id="PF26343">
    <property type="entry name" value="VapC50_C"/>
    <property type="match status" value="1"/>
</dbReference>
<keyword evidence="3" id="KW-1185">Reference proteome</keyword>
<dbReference type="InterPro" id="IPR058652">
    <property type="entry name" value="VapC50_C"/>
</dbReference>
<reference evidence="2 3" key="1">
    <citation type="submission" date="2016-07" db="EMBL/GenBank/DDBJ databases">
        <title>Draft genome sequence of Prauserella sp. YIM 121212, isolated from alkaline soil.</title>
        <authorList>
            <person name="Ruckert C."/>
            <person name="Albersmeier A."/>
            <person name="Jiang C.-L."/>
            <person name="Jiang Y."/>
            <person name="Kalinowski J."/>
            <person name="Schneider O."/>
            <person name="Winkler A."/>
            <person name="Zotchev S.B."/>
        </authorList>
    </citation>
    <scope>NUCLEOTIDE SEQUENCE [LARGE SCALE GENOMIC DNA]</scope>
    <source>
        <strain evidence="2 3">YIM 121212</strain>
    </source>
</reference>
<accession>A0A318LFZ8</accession>
<feature type="domain" description="VapC50 C-terminal" evidence="1">
    <location>
        <begin position="64"/>
        <end position="116"/>
    </location>
</feature>
<dbReference type="AlphaFoldDB" id="A0A318LFZ8"/>
<proteinExistence type="predicted"/>
<name>A0A318LFZ8_9PSEU</name>
<dbReference type="Proteomes" id="UP000247892">
    <property type="component" value="Unassembled WGS sequence"/>
</dbReference>
<dbReference type="EMBL" id="MASU01000022">
    <property type="protein sequence ID" value="PXY18224.1"/>
    <property type="molecule type" value="Genomic_DNA"/>
</dbReference>
<evidence type="ECO:0000313" key="3">
    <source>
        <dbReference type="Proteomes" id="UP000247892"/>
    </source>
</evidence>
<gene>
    <name evidence="2" type="ORF">BA062_35805</name>
</gene>
<comment type="caution">
    <text evidence="2">The sequence shown here is derived from an EMBL/GenBank/DDBJ whole genome shotgun (WGS) entry which is preliminary data.</text>
</comment>
<evidence type="ECO:0000259" key="1">
    <source>
        <dbReference type="Pfam" id="PF26343"/>
    </source>
</evidence>
<sequence>MRTAFPDALVEGYEPLIPVMTNQANDRHVLAAAVRGGAEIIMTNNIKDFPDAALSPFDITAVTADDSLLDQLELHPAVTRACFIAMVQARTRPPVVPAELLPRFGVIAPKFAHELGRTL</sequence>
<protein>
    <recommendedName>
        <fullName evidence="1">VapC50 C-terminal domain-containing protein</fullName>
    </recommendedName>
</protein>
<organism evidence="2 3">
    <name type="scientific">Prauserella flavalba</name>
    <dbReference type="NCBI Taxonomy" id="1477506"/>
    <lineage>
        <taxon>Bacteria</taxon>
        <taxon>Bacillati</taxon>
        <taxon>Actinomycetota</taxon>
        <taxon>Actinomycetes</taxon>
        <taxon>Pseudonocardiales</taxon>
        <taxon>Pseudonocardiaceae</taxon>
        <taxon>Prauserella</taxon>
    </lineage>
</organism>